<gene>
    <name evidence="1" type="ORF">CTM74_05710</name>
</gene>
<reference evidence="1 2" key="1">
    <citation type="submission" date="2017-11" db="EMBL/GenBank/DDBJ databases">
        <title>Genome sequencing of Fusobacterium periodonticum KCOM 1263.</title>
        <authorList>
            <person name="Kook J.-K."/>
            <person name="Park S.-N."/>
            <person name="Lim Y.K."/>
        </authorList>
    </citation>
    <scope>NUCLEOTIDE SEQUENCE [LARGE SCALE GENOMIC DNA]</scope>
    <source>
        <strain evidence="1 2">KCOM 1263</strain>
    </source>
</reference>
<organism evidence="1 2">
    <name type="scientific">Fusobacterium pseudoperiodonticum</name>
    <dbReference type="NCBI Taxonomy" id="2663009"/>
    <lineage>
        <taxon>Bacteria</taxon>
        <taxon>Fusobacteriati</taxon>
        <taxon>Fusobacteriota</taxon>
        <taxon>Fusobacteriia</taxon>
        <taxon>Fusobacteriales</taxon>
        <taxon>Fusobacteriaceae</taxon>
        <taxon>Fusobacterium</taxon>
    </lineage>
</organism>
<dbReference type="EMBL" id="CP024700">
    <property type="protein sequence ID" value="ATV61360.1"/>
    <property type="molecule type" value="Genomic_DNA"/>
</dbReference>
<protein>
    <submittedName>
        <fullName evidence="1">Uncharacterized protein</fullName>
    </submittedName>
</protein>
<keyword evidence="2" id="KW-1185">Reference proteome</keyword>
<proteinExistence type="predicted"/>
<dbReference type="AlphaFoldDB" id="A0AAD0AMT4"/>
<evidence type="ECO:0000313" key="1">
    <source>
        <dbReference type="EMBL" id="ATV61360.1"/>
    </source>
</evidence>
<accession>A0AAD0AMT4</accession>
<name>A0AAD0AMT4_9FUSO</name>
<sequence length="166" mass="19879">MREYNVYRSIIDKNIKKEFKDSDRCPSLMYYGTRQCKIDGLIAAAYLFCPEIIEIEGHIFIKEFCNFKEGEEIEFLNDLKRYYNNKKDIEMSVNSWSIGEFFLGDIELMDNENVLTEFGKALVYFWKRRVEELFPNRNIIVEMGMELFGEFGLSITLYEEENEIFR</sequence>
<evidence type="ECO:0000313" key="2">
    <source>
        <dbReference type="Proteomes" id="UP000228552"/>
    </source>
</evidence>
<dbReference type="RefSeq" id="WP_099987387.1">
    <property type="nucleotide sequence ID" value="NZ_CP024700.1"/>
</dbReference>
<dbReference type="Proteomes" id="UP000228552">
    <property type="component" value="Chromosome"/>
</dbReference>